<evidence type="ECO:0000313" key="2">
    <source>
        <dbReference type="Proteomes" id="UP000076858"/>
    </source>
</evidence>
<proteinExistence type="predicted"/>
<reference evidence="1 2" key="1">
    <citation type="submission" date="2016-03" db="EMBL/GenBank/DDBJ databases">
        <title>EvidentialGene: Evidence-directed Construction of Genes on Genomes.</title>
        <authorList>
            <person name="Gilbert D.G."/>
            <person name="Choi J.-H."/>
            <person name="Mockaitis K."/>
            <person name="Colbourne J."/>
            <person name="Pfrender M."/>
        </authorList>
    </citation>
    <scope>NUCLEOTIDE SEQUENCE [LARGE SCALE GENOMIC DNA]</scope>
    <source>
        <strain evidence="1 2">Xinb3</strain>
        <tissue evidence="1">Complete organism</tissue>
    </source>
</reference>
<dbReference type="AlphaFoldDB" id="A0A164G829"/>
<evidence type="ECO:0000313" key="1">
    <source>
        <dbReference type="EMBL" id="KZR98639.1"/>
    </source>
</evidence>
<name>A0A164G829_9CRUS</name>
<keyword evidence="2" id="KW-1185">Reference proteome</keyword>
<comment type="caution">
    <text evidence="1">The sequence shown here is derived from an EMBL/GenBank/DDBJ whole genome shotgun (WGS) entry which is preliminary data.</text>
</comment>
<accession>A0A164G829</accession>
<organism evidence="1 2">
    <name type="scientific">Daphnia magna</name>
    <dbReference type="NCBI Taxonomy" id="35525"/>
    <lineage>
        <taxon>Eukaryota</taxon>
        <taxon>Metazoa</taxon>
        <taxon>Ecdysozoa</taxon>
        <taxon>Arthropoda</taxon>
        <taxon>Crustacea</taxon>
        <taxon>Branchiopoda</taxon>
        <taxon>Diplostraca</taxon>
        <taxon>Cladocera</taxon>
        <taxon>Anomopoda</taxon>
        <taxon>Daphniidae</taxon>
        <taxon>Daphnia</taxon>
    </lineage>
</organism>
<sequence>MLEISYSRKYYKFESLKSTASEHLPIEFRVSNSWKLPDFLNRSVVRSMRTRKEWQPCFVQRTRN</sequence>
<gene>
    <name evidence="1" type="ORF">APZ42_005850</name>
</gene>
<protein>
    <submittedName>
        <fullName evidence="1">Uncharacterized protein</fullName>
    </submittedName>
</protein>
<dbReference type="EMBL" id="LRGB01016329">
    <property type="protein sequence ID" value="KZR98639.1"/>
    <property type="molecule type" value="Genomic_DNA"/>
</dbReference>
<dbReference type="Proteomes" id="UP000076858">
    <property type="component" value="Unassembled WGS sequence"/>
</dbReference>